<dbReference type="AlphaFoldDB" id="A0A317N0Q6"/>
<evidence type="ECO:0000256" key="6">
    <source>
        <dbReference type="ARBA" id="ARBA00022840"/>
    </source>
</evidence>
<dbReference type="SUPFAM" id="SSF55073">
    <property type="entry name" value="Nucleotide cyclase"/>
    <property type="match status" value="1"/>
</dbReference>
<dbReference type="InterPro" id="IPR043128">
    <property type="entry name" value="Rev_trsase/Diguanyl_cyclase"/>
</dbReference>
<dbReference type="SMART" id="SM00267">
    <property type="entry name" value="GGDEF"/>
    <property type="match status" value="1"/>
</dbReference>
<evidence type="ECO:0000256" key="5">
    <source>
        <dbReference type="ARBA" id="ARBA00022777"/>
    </source>
</evidence>
<comment type="caution">
    <text evidence="12">The sequence shown here is derived from an EMBL/GenBank/DDBJ whole genome shotgun (WGS) entry which is preliminary data.</text>
</comment>
<dbReference type="Gene3D" id="3.20.20.450">
    <property type="entry name" value="EAL domain"/>
    <property type="match status" value="1"/>
</dbReference>
<evidence type="ECO:0000256" key="7">
    <source>
        <dbReference type="ARBA" id="ARBA00023012"/>
    </source>
</evidence>
<evidence type="ECO:0000256" key="1">
    <source>
        <dbReference type="ARBA" id="ARBA00004370"/>
    </source>
</evidence>
<dbReference type="CDD" id="cd01948">
    <property type="entry name" value="EAL"/>
    <property type="match status" value="1"/>
</dbReference>
<keyword evidence="9" id="KW-0472">Membrane</keyword>
<dbReference type="InterPro" id="IPR052155">
    <property type="entry name" value="Biofilm_reg_signaling"/>
</dbReference>
<evidence type="ECO:0000256" key="8">
    <source>
        <dbReference type="SAM" id="Coils"/>
    </source>
</evidence>
<dbReference type="Pfam" id="PF08448">
    <property type="entry name" value="PAS_4"/>
    <property type="match status" value="1"/>
</dbReference>
<dbReference type="Proteomes" id="UP000246569">
    <property type="component" value="Unassembled WGS sequence"/>
</dbReference>
<dbReference type="Pfam" id="PF00990">
    <property type="entry name" value="GGDEF"/>
    <property type="match status" value="1"/>
</dbReference>
<keyword evidence="4" id="KW-0547">Nucleotide-binding</keyword>
<dbReference type="PANTHER" id="PTHR44757:SF4">
    <property type="entry name" value="DIGUANYLATE CYCLASE DGCE-RELATED"/>
    <property type="match status" value="1"/>
</dbReference>
<evidence type="ECO:0000256" key="9">
    <source>
        <dbReference type="SAM" id="Phobius"/>
    </source>
</evidence>
<dbReference type="SUPFAM" id="SSF55785">
    <property type="entry name" value="PYP-like sensor domain (PAS domain)"/>
    <property type="match status" value="1"/>
</dbReference>
<feature type="coiled-coil region" evidence="8">
    <location>
        <begin position="373"/>
        <end position="407"/>
    </location>
</feature>
<keyword evidence="6" id="KW-0067">ATP-binding</keyword>
<dbReference type="CDD" id="cd01949">
    <property type="entry name" value="GGDEF"/>
    <property type="match status" value="1"/>
</dbReference>
<keyword evidence="13" id="KW-1185">Reference proteome</keyword>
<dbReference type="InterPro" id="IPR035919">
    <property type="entry name" value="EAL_sf"/>
</dbReference>
<dbReference type="InterPro" id="IPR000160">
    <property type="entry name" value="GGDEF_dom"/>
</dbReference>
<keyword evidence="3" id="KW-0808">Transferase</keyword>
<dbReference type="InterPro" id="IPR029151">
    <property type="entry name" value="Sensor-like_sf"/>
</dbReference>
<comment type="subcellular location">
    <subcellularLocation>
        <location evidence="1">Membrane</location>
    </subcellularLocation>
</comment>
<evidence type="ECO:0000259" key="10">
    <source>
        <dbReference type="PROSITE" id="PS50883"/>
    </source>
</evidence>
<dbReference type="SMART" id="SM00052">
    <property type="entry name" value="EAL"/>
    <property type="match status" value="1"/>
</dbReference>
<dbReference type="GO" id="GO:0016301">
    <property type="term" value="F:kinase activity"/>
    <property type="evidence" value="ECO:0007669"/>
    <property type="project" value="UniProtKB-KW"/>
</dbReference>
<keyword evidence="5" id="KW-0418">Kinase</keyword>
<dbReference type="SUPFAM" id="SSF103190">
    <property type="entry name" value="Sensory domain-like"/>
    <property type="match status" value="1"/>
</dbReference>
<feature type="domain" description="EAL" evidence="10">
    <location>
        <begin position="712"/>
        <end position="965"/>
    </location>
</feature>
<dbReference type="PANTHER" id="PTHR44757">
    <property type="entry name" value="DIGUANYLATE CYCLASE DGCP"/>
    <property type="match status" value="1"/>
</dbReference>
<dbReference type="GO" id="GO:0016020">
    <property type="term" value="C:membrane"/>
    <property type="evidence" value="ECO:0007669"/>
    <property type="project" value="UniProtKB-SubCell"/>
</dbReference>
<accession>A0A317N0Q6</accession>
<feature type="transmembrane region" description="Helical" evidence="9">
    <location>
        <begin position="24"/>
        <end position="44"/>
    </location>
</feature>
<evidence type="ECO:0000256" key="4">
    <source>
        <dbReference type="ARBA" id="ARBA00022741"/>
    </source>
</evidence>
<name>A0A317N0Q6_9GAMM</name>
<keyword evidence="2" id="KW-0597">Phosphoprotein</keyword>
<dbReference type="Pfam" id="PF00563">
    <property type="entry name" value="EAL"/>
    <property type="match status" value="1"/>
</dbReference>
<organism evidence="12 13">
    <name type="scientific">Plasticicumulans acidivorans</name>
    <dbReference type="NCBI Taxonomy" id="886464"/>
    <lineage>
        <taxon>Bacteria</taxon>
        <taxon>Pseudomonadati</taxon>
        <taxon>Pseudomonadota</taxon>
        <taxon>Gammaproteobacteria</taxon>
        <taxon>Candidatus Competibacteraceae</taxon>
        <taxon>Plasticicumulans</taxon>
    </lineage>
</organism>
<dbReference type="EMBL" id="QGTJ01000001">
    <property type="protein sequence ID" value="PWV65714.1"/>
    <property type="molecule type" value="Genomic_DNA"/>
</dbReference>
<keyword evidence="9" id="KW-0812">Transmembrane</keyword>
<feature type="domain" description="GGDEF" evidence="11">
    <location>
        <begin position="568"/>
        <end position="701"/>
    </location>
</feature>
<dbReference type="PROSITE" id="PS50887">
    <property type="entry name" value="GGDEF"/>
    <property type="match status" value="1"/>
</dbReference>
<keyword evidence="9" id="KW-1133">Transmembrane helix</keyword>
<dbReference type="InterPro" id="IPR001633">
    <property type="entry name" value="EAL_dom"/>
</dbReference>
<dbReference type="NCBIfam" id="TIGR00254">
    <property type="entry name" value="GGDEF"/>
    <property type="match status" value="1"/>
</dbReference>
<sequence>MDEPLKDSSESARKRCFVSLKWRALLLTSIVLLLMALSSAWLSYHNLTAQSLEQREQASAARQREWQALTAQAGDRLRQLAALIPSLPGLRNALQQRDQTAAFQALDAQWAALQLDLGLDIVGLYDADGQRLARWEVEPDQQLGPRFEAMLARAAQTETAQTVLDCRPYCVQYLAQPVLSGGRSVGVIVLGVNLADLLRNFAAVSGADVGLLRFGPYGDRQPALGRIESWAAEVSALTNPAASLPVLQAVSEAYPNPGSSGLVQVRLDERTYEVLVAPLPAAPGDAPIRLVVIADISRSVQAIRSATREVLTAGGIGWLGAELLLLGILWRPMSRLRTTANTLPLLAHGRFDLVRRTIARQVRSARWRTSDEIDRLDATTMHLADRLEALESEVDARTRTLARQRDELSRERDFVSSLLEAAQVAILTLDADCCIVKANAFAASLCACTPLDLIGRRFDTLLLAEGGFDIVARMQALASSDQHLRHDSLLAGRDGNLRNVTWQHTRLHSTQPGDPVYLVIGLDNTERRGAENRLAWLADHDVLTGLANRRRLQEELALMLSAAQRQGRIGALLMLDLDQFKYVNEADSHESGDRLLKNVANALVREMANAELVTRLGGDEFALLVRDTSEDAIGAIASQVNAVLSRVYCTISGQSHHVSACVGVVLFPAYGSSVDELLAHADYALYQAKEAGPGHWHLYTDADRARERLQDRVLWKDRVARALAEDRFQLYLQPIMNIRDGSVSHYEVLLRLLDVDGTVHGASAFVDAAERSGLILQIDRLVVHRAIKLLAELHRSGRQIHFSINLSGHSFGDADLLPLLRQEILDSGVDPSCLIFEITETAAVADFAQASATILAIKSLGCHFALDDFGIGFSSFTYLKHFPVDFLKLDGSFVRQLPDTPEDQVIVRAVQQIAVGFGKRTIAEYVENERTLALLRDVGVDYAQGYHVDRPRPVSDFFPMLAGGPAPLS</sequence>
<dbReference type="Gene3D" id="3.30.70.270">
    <property type="match status" value="1"/>
</dbReference>
<reference evidence="12 13" key="1">
    <citation type="submission" date="2018-05" db="EMBL/GenBank/DDBJ databases">
        <title>Genomic Encyclopedia of Type Strains, Phase IV (KMG-IV): sequencing the most valuable type-strain genomes for metagenomic binning, comparative biology and taxonomic classification.</title>
        <authorList>
            <person name="Goeker M."/>
        </authorList>
    </citation>
    <scope>NUCLEOTIDE SEQUENCE [LARGE SCALE GENOMIC DNA]</scope>
    <source>
        <strain evidence="12 13">DSM 23606</strain>
    </source>
</reference>
<proteinExistence type="predicted"/>
<protein>
    <submittedName>
        <fullName evidence="12">Diguanylate cyclase (GGDEF)-like protein</fullName>
    </submittedName>
</protein>
<keyword evidence="8" id="KW-0175">Coiled coil</keyword>
<evidence type="ECO:0000256" key="3">
    <source>
        <dbReference type="ARBA" id="ARBA00022679"/>
    </source>
</evidence>
<evidence type="ECO:0000259" key="11">
    <source>
        <dbReference type="PROSITE" id="PS50887"/>
    </source>
</evidence>
<dbReference type="InterPro" id="IPR029150">
    <property type="entry name" value="dCache_3"/>
</dbReference>
<dbReference type="RefSeq" id="WP_170123436.1">
    <property type="nucleotide sequence ID" value="NZ_QGTJ01000001.1"/>
</dbReference>
<dbReference type="Pfam" id="PF14827">
    <property type="entry name" value="dCache_3"/>
    <property type="match status" value="1"/>
</dbReference>
<dbReference type="InterPro" id="IPR013656">
    <property type="entry name" value="PAS_4"/>
</dbReference>
<dbReference type="GO" id="GO:0000160">
    <property type="term" value="P:phosphorelay signal transduction system"/>
    <property type="evidence" value="ECO:0007669"/>
    <property type="project" value="UniProtKB-KW"/>
</dbReference>
<evidence type="ECO:0000313" key="13">
    <source>
        <dbReference type="Proteomes" id="UP000246569"/>
    </source>
</evidence>
<dbReference type="Gene3D" id="3.30.450.20">
    <property type="entry name" value="PAS domain"/>
    <property type="match status" value="2"/>
</dbReference>
<dbReference type="SUPFAM" id="SSF141868">
    <property type="entry name" value="EAL domain-like"/>
    <property type="match status" value="1"/>
</dbReference>
<evidence type="ECO:0000313" key="12">
    <source>
        <dbReference type="EMBL" id="PWV65714.1"/>
    </source>
</evidence>
<dbReference type="InterPro" id="IPR035965">
    <property type="entry name" value="PAS-like_dom_sf"/>
</dbReference>
<evidence type="ECO:0000256" key="2">
    <source>
        <dbReference type="ARBA" id="ARBA00022553"/>
    </source>
</evidence>
<dbReference type="PROSITE" id="PS50883">
    <property type="entry name" value="EAL"/>
    <property type="match status" value="1"/>
</dbReference>
<dbReference type="InterPro" id="IPR029787">
    <property type="entry name" value="Nucleotide_cyclase"/>
</dbReference>
<dbReference type="GO" id="GO:0005524">
    <property type="term" value="F:ATP binding"/>
    <property type="evidence" value="ECO:0007669"/>
    <property type="project" value="UniProtKB-KW"/>
</dbReference>
<keyword evidence="7" id="KW-0902">Two-component regulatory system</keyword>
<gene>
    <name evidence="12" type="ORF">C7443_101199</name>
</gene>